<dbReference type="RefSeq" id="WP_049247308.1">
    <property type="nucleotide sequence ID" value="NZ_SCFV01000010.1"/>
</dbReference>
<feature type="transmembrane region" description="Helical" evidence="1">
    <location>
        <begin position="64"/>
        <end position="81"/>
    </location>
</feature>
<reference evidence="3 4" key="1">
    <citation type="submission" date="2019-01" db="EMBL/GenBank/DDBJ databases">
        <title>Whole genome shotgun sequencing of Pseudomonas spp. isolated by its ability to degrade furfural.</title>
        <authorList>
            <person name="Donoso R."/>
            <person name="Farkas C."/>
            <person name="Villegas P."/>
            <person name="Gonzales-Toro F."/>
            <person name="Guajardo-Parra M."/>
            <person name="Araya-Nail M."/>
            <person name="Morgante V."/>
            <person name="Perez-Pantoja D."/>
        </authorList>
    </citation>
    <scope>NUCLEOTIDE SEQUENCE [LARGE SCALE GENOMIC DNA]</scope>
    <source>
        <strain evidence="3 4">VN231</strain>
    </source>
</reference>
<dbReference type="EMBL" id="SCFV01000010">
    <property type="protein sequence ID" value="TRO13960.1"/>
    <property type="molecule type" value="Genomic_DNA"/>
</dbReference>
<keyword evidence="1" id="KW-0812">Transmembrane</keyword>
<comment type="caution">
    <text evidence="3">The sequence shown here is derived from an EMBL/GenBank/DDBJ whole genome shotgun (WGS) entry which is preliminary data.</text>
</comment>
<proteinExistence type="predicted"/>
<dbReference type="InterPro" id="IPR025178">
    <property type="entry name" value="Lnb_N"/>
</dbReference>
<accession>A0ABD7RTS8</accession>
<sequence>MIRHVSRLLLRLALTPLALLAIAWGALTLVYRLDWPAPFGIVLAIGWCLLGAALLVLLWRRPPLWGCAGLLLAFAIHLAWWNTLQPSLQRDWADDVAHTLTGRMEGGRLLLENVRNFHWRSDEDYDVAWEHRAYDLDRLASVDLVTSYWGMPAIAHVIVSFGFDDGRFLAFSVEIRKERGEAYSEIGGFFKQFELSIVAADERDVLRVRSNVRDEDLYLYRLNMSRPAMRALLLSYVEQANILAGRPRFYHTLTANCTTVVFDMARHIAGGLPRDHRLLLTGYLPGYLQDIGALQPGYTSAHLRERGRITGPARAADGVEDFSRQLRLAIPGWEEMQDIEKKEGQ</sequence>
<dbReference type="Proteomes" id="UP000317327">
    <property type="component" value="Unassembled WGS sequence"/>
</dbReference>
<gene>
    <name evidence="3" type="ORF">EQ836_20285</name>
</gene>
<evidence type="ECO:0000256" key="1">
    <source>
        <dbReference type="SAM" id="Phobius"/>
    </source>
</evidence>
<keyword evidence="1" id="KW-1133">Transmembrane helix</keyword>
<organism evidence="3 4">
    <name type="scientific">Ectopseudomonas mendocina</name>
    <name type="common">Pseudomonas mendocina</name>
    <dbReference type="NCBI Taxonomy" id="300"/>
    <lineage>
        <taxon>Bacteria</taxon>
        <taxon>Pseudomonadati</taxon>
        <taxon>Pseudomonadota</taxon>
        <taxon>Gammaproteobacteria</taxon>
        <taxon>Pseudomonadales</taxon>
        <taxon>Pseudomonadaceae</taxon>
        <taxon>Ectopseudomonas</taxon>
    </lineage>
</organism>
<evidence type="ECO:0000313" key="3">
    <source>
        <dbReference type="EMBL" id="TRO13960.1"/>
    </source>
</evidence>
<feature type="transmembrane region" description="Helical" evidence="1">
    <location>
        <begin position="35"/>
        <end position="57"/>
    </location>
</feature>
<evidence type="ECO:0000259" key="2">
    <source>
        <dbReference type="Pfam" id="PF13387"/>
    </source>
</evidence>
<evidence type="ECO:0000313" key="4">
    <source>
        <dbReference type="Proteomes" id="UP000317327"/>
    </source>
</evidence>
<feature type="domain" description="Lnb N-terminal periplasmic" evidence="2">
    <location>
        <begin position="127"/>
        <end position="279"/>
    </location>
</feature>
<protein>
    <submittedName>
        <fullName evidence="3">DUF4105 domain-containing protein</fullName>
    </submittedName>
</protein>
<keyword evidence="1" id="KW-0472">Membrane</keyword>
<name>A0ABD7RTS8_ECTME</name>
<dbReference type="Pfam" id="PF13387">
    <property type="entry name" value="Lnb_N"/>
    <property type="match status" value="1"/>
</dbReference>
<dbReference type="AlphaFoldDB" id="A0ABD7RTS8"/>